<keyword evidence="3" id="KW-1185">Reference proteome</keyword>
<proteinExistence type="predicted"/>
<protein>
    <submittedName>
        <fullName evidence="2">Peptidoglycan DD-metalloendopeptidase family protein</fullName>
    </submittedName>
</protein>
<evidence type="ECO:0000313" key="3">
    <source>
        <dbReference type="Proteomes" id="UP000830434"/>
    </source>
</evidence>
<dbReference type="PANTHER" id="PTHR21666:SF270">
    <property type="entry name" value="MUREIN HYDROLASE ACTIVATOR ENVC"/>
    <property type="match status" value="1"/>
</dbReference>
<dbReference type="InterPro" id="IPR011055">
    <property type="entry name" value="Dup_hybrid_motif"/>
</dbReference>
<dbReference type="Gene3D" id="2.30.30.40">
    <property type="entry name" value="SH3 Domains"/>
    <property type="match status" value="1"/>
</dbReference>
<dbReference type="CDD" id="cd12797">
    <property type="entry name" value="M23_peptidase"/>
    <property type="match status" value="1"/>
</dbReference>
<accession>A0A8U0IGE1</accession>
<reference evidence="2" key="1">
    <citation type="submission" date="2022-04" db="EMBL/GenBank/DDBJ databases">
        <title>Diverse halophilic archaea isolated from saline environments.</title>
        <authorList>
            <person name="Cui H.-L."/>
        </authorList>
    </citation>
    <scope>NUCLEOTIDE SEQUENCE</scope>
    <source>
        <strain evidence="2">XZYJT40</strain>
    </source>
</reference>
<dbReference type="Pfam" id="PF01551">
    <property type="entry name" value="Peptidase_M23"/>
    <property type="match status" value="1"/>
</dbReference>
<dbReference type="AlphaFoldDB" id="A0A8U0IGE1"/>
<dbReference type="GeneID" id="72191540"/>
<dbReference type="SUPFAM" id="SSF51261">
    <property type="entry name" value="Duplicated hybrid motif"/>
    <property type="match status" value="1"/>
</dbReference>
<dbReference type="Proteomes" id="UP000830434">
    <property type="component" value="Chromosome"/>
</dbReference>
<dbReference type="InterPro" id="IPR006311">
    <property type="entry name" value="TAT_signal"/>
</dbReference>
<gene>
    <name evidence="2" type="ORF">M0R88_16755</name>
</gene>
<dbReference type="InterPro" id="IPR016047">
    <property type="entry name" value="M23ase_b-sheet_dom"/>
</dbReference>
<dbReference type="InterPro" id="IPR050570">
    <property type="entry name" value="Cell_wall_metabolism_enzyme"/>
</dbReference>
<dbReference type="RefSeq" id="WP_248654564.1">
    <property type="nucleotide sequence ID" value="NZ_CP096658.1"/>
</dbReference>
<evidence type="ECO:0000259" key="1">
    <source>
        <dbReference type="Pfam" id="PF01551"/>
    </source>
</evidence>
<organism evidence="2 3">
    <name type="scientific">Halorussus gelatinilyticus</name>
    <dbReference type="NCBI Taxonomy" id="2937524"/>
    <lineage>
        <taxon>Archaea</taxon>
        <taxon>Methanobacteriati</taxon>
        <taxon>Methanobacteriota</taxon>
        <taxon>Stenosarchaea group</taxon>
        <taxon>Halobacteria</taxon>
        <taxon>Halobacteriales</taxon>
        <taxon>Haladaptataceae</taxon>
        <taxon>Halorussus</taxon>
    </lineage>
</organism>
<dbReference type="GO" id="GO:0004222">
    <property type="term" value="F:metalloendopeptidase activity"/>
    <property type="evidence" value="ECO:0007669"/>
    <property type="project" value="TreeGrafter"/>
</dbReference>
<sequence>MPQKFNRRSVVKSLGIAATGITGTAALSGTVSAFAEGEQVEATTNLNTRKRPGTESSVVATVSPGEVGEIVNGPTNEDGYTWWGIHWLNRDVWGWSVERYLTSSGGSAGTDIVWPMNGVISSDYGWRTINGQDEFHGGVDIDNNNIGVGTPIYAARAGTAYTAYDSGGYGNYVYIDHGNGYETEYGHLNSFAVSDGQQVSRGDKIGGMGNSGNSTGPHLHFGIEQNNDPKPIPSDNYQNVSALGAINKDYSGL</sequence>
<dbReference type="PANTHER" id="PTHR21666">
    <property type="entry name" value="PEPTIDASE-RELATED"/>
    <property type="match status" value="1"/>
</dbReference>
<feature type="domain" description="M23ase beta-sheet core" evidence="1">
    <location>
        <begin position="135"/>
        <end position="229"/>
    </location>
</feature>
<evidence type="ECO:0000313" key="2">
    <source>
        <dbReference type="EMBL" id="UPW00150.1"/>
    </source>
</evidence>
<dbReference type="Gene3D" id="2.70.70.10">
    <property type="entry name" value="Glucose Permease (Domain IIA)"/>
    <property type="match status" value="1"/>
</dbReference>
<dbReference type="EMBL" id="CP096658">
    <property type="protein sequence ID" value="UPW00150.1"/>
    <property type="molecule type" value="Genomic_DNA"/>
</dbReference>
<dbReference type="PROSITE" id="PS51318">
    <property type="entry name" value="TAT"/>
    <property type="match status" value="1"/>
</dbReference>
<dbReference type="KEGG" id="haxz:M0R88_16755"/>
<name>A0A8U0IGE1_9EURY</name>